<keyword evidence="1" id="KW-0732">Signal</keyword>
<evidence type="ECO:0000313" key="3">
    <source>
        <dbReference type="EMBL" id="CEM36656.1"/>
    </source>
</evidence>
<dbReference type="InterPro" id="IPR026913">
    <property type="entry name" value="METTL24"/>
</dbReference>
<dbReference type="InterPro" id="IPR025714">
    <property type="entry name" value="Methyltranfer_dom"/>
</dbReference>
<organism evidence="3 4">
    <name type="scientific">Vitrella brassicaformis (strain CCMP3155)</name>
    <dbReference type="NCBI Taxonomy" id="1169540"/>
    <lineage>
        <taxon>Eukaryota</taxon>
        <taxon>Sar</taxon>
        <taxon>Alveolata</taxon>
        <taxon>Colpodellida</taxon>
        <taxon>Vitrellaceae</taxon>
        <taxon>Vitrella</taxon>
    </lineage>
</organism>
<dbReference type="AlphaFoldDB" id="A0A0G4H057"/>
<feature type="signal peptide" evidence="1">
    <location>
        <begin position="1"/>
        <end position="17"/>
    </location>
</feature>
<dbReference type="InParanoid" id="A0A0G4H057"/>
<dbReference type="PANTHER" id="PTHR32026:SF10">
    <property type="entry name" value="METHYLTRANSFERASE-LIKE PROTEIN 24-RELATED"/>
    <property type="match status" value="1"/>
</dbReference>
<protein>
    <recommendedName>
        <fullName evidence="2">Methyltransferase domain-containing protein</fullName>
    </recommendedName>
</protein>
<sequence>MHMPLLAFVFPALFSLAAIRNATEREPRPHSHSHSHSPSLSFQRHNAAARLNYGINDTSPERSAELHDFWQTHYQPSIHCSNERRLGGDFFNQMDGGKWVCEPSTLADQGERCLVYSFGSNNDWTFESAVLNTAPGCEIHTFDPFISAPSFAPAGVHFHRYGLGHFSLPAPSNDPNLTLTPTSPQLVGLPAIVRALGHEERTIELLKVDIEGGEFEGLGGGRWPAVREVEVEVHLMGRWGERDADLLVGGIEGRGYRLFHKEENAFGTCCCELAFRMAPR</sequence>
<dbReference type="PANTHER" id="PTHR32026">
    <property type="entry name" value="METHYLTRANSFERASE-LIKE PROTEIN 24"/>
    <property type="match status" value="1"/>
</dbReference>
<accession>A0A0G4H057</accession>
<dbReference type="Proteomes" id="UP000041254">
    <property type="component" value="Unassembled WGS sequence"/>
</dbReference>
<feature type="domain" description="Methyltransferase" evidence="2">
    <location>
        <begin position="54"/>
        <end position="275"/>
    </location>
</feature>
<dbReference type="Pfam" id="PF13383">
    <property type="entry name" value="Methyltransf_22"/>
    <property type="match status" value="1"/>
</dbReference>
<dbReference type="EMBL" id="CDMY01000897">
    <property type="protein sequence ID" value="CEM36656.1"/>
    <property type="molecule type" value="Genomic_DNA"/>
</dbReference>
<dbReference type="VEuPathDB" id="CryptoDB:Vbra_19204"/>
<gene>
    <name evidence="3" type="ORF">Vbra_19204</name>
</gene>
<dbReference type="OMA" id="CHAFVES"/>
<evidence type="ECO:0000313" key="4">
    <source>
        <dbReference type="Proteomes" id="UP000041254"/>
    </source>
</evidence>
<name>A0A0G4H057_VITBC</name>
<dbReference type="PhylomeDB" id="A0A0G4H057"/>
<evidence type="ECO:0000259" key="2">
    <source>
        <dbReference type="Pfam" id="PF13383"/>
    </source>
</evidence>
<evidence type="ECO:0000256" key="1">
    <source>
        <dbReference type="SAM" id="SignalP"/>
    </source>
</evidence>
<reference evidence="3 4" key="1">
    <citation type="submission" date="2014-11" db="EMBL/GenBank/DDBJ databases">
        <authorList>
            <person name="Zhu J."/>
            <person name="Qi W."/>
            <person name="Song R."/>
        </authorList>
    </citation>
    <scope>NUCLEOTIDE SEQUENCE [LARGE SCALE GENOMIC DNA]</scope>
</reference>
<feature type="chain" id="PRO_5005191407" description="Methyltransferase domain-containing protein" evidence="1">
    <location>
        <begin position="18"/>
        <end position="280"/>
    </location>
</feature>
<keyword evidence="4" id="KW-1185">Reference proteome</keyword>
<proteinExistence type="predicted"/>
<dbReference type="OrthoDB" id="38237at2759"/>